<comment type="catalytic activity">
    <reaction evidence="8 9">
        <text>(R)-4'-phosphopantetheine + ATP + H(+) = 3'-dephospho-CoA + diphosphate</text>
        <dbReference type="Rhea" id="RHEA:19801"/>
        <dbReference type="ChEBI" id="CHEBI:15378"/>
        <dbReference type="ChEBI" id="CHEBI:30616"/>
        <dbReference type="ChEBI" id="CHEBI:33019"/>
        <dbReference type="ChEBI" id="CHEBI:57328"/>
        <dbReference type="ChEBI" id="CHEBI:61723"/>
        <dbReference type="EC" id="2.7.7.3"/>
    </reaction>
</comment>
<reference evidence="11" key="2">
    <citation type="journal article" date="2021" name="PeerJ">
        <title>Extensive microbial diversity within the chicken gut microbiome revealed by metagenomics and culture.</title>
        <authorList>
            <person name="Gilroy R."/>
            <person name="Ravi A."/>
            <person name="Getino M."/>
            <person name="Pursley I."/>
            <person name="Horton D.L."/>
            <person name="Alikhan N.F."/>
            <person name="Baker D."/>
            <person name="Gharbi K."/>
            <person name="Hall N."/>
            <person name="Watson M."/>
            <person name="Adriaenssens E.M."/>
            <person name="Foster-Nyarko E."/>
            <person name="Jarju S."/>
            <person name="Secka A."/>
            <person name="Antonio M."/>
            <person name="Oren A."/>
            <person name="Chaudhuri R.R."/>
            <person name="La Ragione R."/>
            <person name="Hildebrand F."/>
            <person name="Pallen M.J."/>
        </authorList>
    </citation>
    <scope>NUCLEOTIDE SEQUENCE</scope>
    <source>
        <strain evidence="11">ChiHcec3-11533</strain>
    </source>
</reference>
<comment type="function">
    <text evidence="9">Reversibly transfers an adenylyl group from ATP to 4'-phosphopantetheine, yielding dephospho-CoA (dPCoA) and pyrophosphate.</text>
</comment>
<dbReference type="InterPro" id="IPR001980">
    <property type="entry name" value="PPAT"/>
</dbReference>
<sequence>MKAIYAGSFSPPTLGHLDIIRRASSLFEEVFVAVLSQSEKRYLFSLKEREEMLSRITRDMQNVRVLSDEGMLVDLARRVGADVILRGIRDASDLPLEMQMAVANRRIGEMDTLFLVCSPQYSLLSSSIVRDCARHKAPIEGMVPPEIVEDIYRACATAPDSK</sequence>
<dbReference type="NCBIfam" id="TIGR00125">
    <property type="entry name" value="cyt_tran_rel"/>
    <property type="match status" value="1"/>
</dbReference>
<keyword evidence="6 9" id="KW-0460">Magnesium</keyword>
<dbReference type="GO" id="GO:0005524">
    <property type="term" value="F:ATP binding"/>
    <property type="evidence" value="ECO:0007669"/>
    <property type="project" value="UniProtKB-KW"/>
</dbReference>
<dbReference type="PANTHER" id="PTHR21342:SF1">
    <property type="entry name" value="PHOSPHOPANTETHEINE ADENYLYLTRANSFERASE"/>
    <property type="match status" value="1"/>
</dbReference>
<keyword evidence="5 9" id="KW-0067">ATP-binding</keyword>
<dbReference type="PRINTS" id="PR01020">
    <property type="entry name" value="LPSBIOSNTHSS"/>
</dbReference>
<evidence type="ECO:0000256" key="1">
    <source>
        <dbReference type="ARBA" id="ARBA00022490"/>
    </source>
</evidence>
<evidence type="ECO:0000256" key="2">
    <source>
        <dbReference type="ARBA" id="ARBA00022679"/>
    </source>
</evidence>
<dbReference type="CDD" id="cd02163">
    <property type="entry name" value="PPAT"/>
    <property type="match status" value="1"/>
</dbReference>
<evidence type="ECO:0000256" key="3">
    <source>
        <dbReference type="ARBA" id="ARBA00022695"/>
    </source>
</evidence>
<evidence type="ECO:0000256" key="8">
    <source>
        <dbReference type="ARBA" id="ARBA00029346"/>
    </source>
</evidence>
<keyword evidence="1 9" id="KW-0963">Cytoplasm</keyword>
<dbReference type="NCBIfam" id="TIGR01510">
    <property type="entry name" value="coaD_prev_kdtB"/>
    <property type="match status" value="1"/>
</dbReference>
<dbReference type="GO" id="GO:0015937">
    <property type="term" value="P:coenzyme A biosynthetic process"/>
    <property type="evidence" value="ECO:0007669"/>
    <property type="project" value="UniProtKB-UniRule"/>
</dbReference>
<feature type="binding site" evidence="9">
    <location>
        <position position="16"/>
    </location>
    <ligand>
        <name>ATP</name>
        <dbReference type="ChEBI" id="CHEBI:30616"/>
    </ligand>
</feature>
<feature type="binding site" evidence="9">
    <location>
        <position position="40"/>
    </location>
    <ligand>
        <name>substrate</name>
    </ligand>
</feature>
<keyword evidence="3 9" id="KW-0548">Nucleotidyltransferase</keyword>
<accession>A0A9D1IET2</accession>
<comment type="caution">
    <text evidence="11">The sequence shown here is derived from an EMBL/GenBank/DDBJ whole genome shotgun (WGS) entry which is preliminary data.</text>
</comment>
<dbReference type="InterPro" id="IPR004821">
    <property type="entry name" value="Cyt_trans-like"/>
</dbReference>
<feature type="binding site" evidence="9">
    <location>
        <position position="97"/>
    </location>
    <ligand>
        <name>ATP</name>
        <dbReference type="ChEBI" id="CHEBI:30616"/>
    </ligand>
</feature>
<dbReference type="PANTHER" id="PTHR21342">
    <property type="entry name" value="PHOSPHOPANTETHEINE ADENYLYLTRANSFERASE"/>
    <property type="match status" value="1"/>
</dbReference>
<keyword evidence="4 9" id="KW-0547">Nucleotide-binding</keyword>
<dbReference type="HAMAP" id="MF_00151">
    <property type="entry name" value="PPAT_bact"/>
    <property type="match status" value="1"/>
</dbReference>
<evidence type="ECO:0000313" key="11">
    <source>
        <dbReference type="EMBL" id="HIU34574.1"/>
    </source>
</evidence>
<dbReference type="GO" id="GO:0004595">
    <property type="term" value="F:pantetheine-phosphate adenylyltransferase activity"/>
    <property type="evidence" value="ECO:0007669"/>
    <property type="project" value="UniProtKB-UniRule"/>
</dbReference>
<comment type="similarity">
    <text evidence="9">Belongs to the bacterial CoaD family.</text>
</comment>
<evidence type="ECO:0000259" key="10">
    <source>
        <dbReference type="Pfam" id="PF01467"/>
    </source>
</evidence>
<dbReference type="EMBL" id="DVMU01000186">
    <property type="protein sequence ID" value="HIU34574.1"/>
    <property type="molecule type" value="Genomic_DNA"/>
</dbReference>
<feature type="domain" description="Cytidyltransferase-like" evidence="10">
    <location>
        <begin position="4"/>
        <end position="130"/>
    </location>
</feature>
<comment type="subunit">
    <text evidence="9">Homohexamer.</text>
</comment>
<dbReference type="InterPro" id="IPR014729">
    <property type="entry name" value="Rossmann-like_a/b/a_fold"/>
</dbReference>
<feature type="binding site" evidence="9">
    <location>
        <position position="86"/>
    </location>
    <ligand>
        <name>substrate</name>
    </ligand>
</feature>
<dbReference type="SUPFAM" id="SSF52374">
    <property type="entry name" value="Nucleotidylyl transferase"/>
    <property type="match status" value="1"/>
</dbReference>
<proteinExistence type="inferred from homology"/>
<dbReference type="Proteomes" id="UP000824072">
    <property type="component" value="Unassembled WGS sequence"/>
</dbReference>
<evidence type="ECO:0000256" key="5">
    <source>
        <dbReference type="ARBA" id="ARBA00022840"/>
    </source>
</evidence>
<feature type="site" description="Transition state stabilizer" evidence="9">
    <location>
        <position position="16"/>
    </location>
</feature>
<evidence type="ECO:0000256" key="6">
    <source>
        <dbReference type="ARBA" id="ARBA00022842"/>
    </source>
</evidence>
<dbReference type="Pfam" id="PF01467">
    <property type="entry name" value="CTP_transf_like"/>
    <property type="match status" value="1"/>
</dbReference>
<keyword evidence="7 9" id="KW-0173">Coenzyme A biosynthesis</keyword>
<feature type="binding site" evidence="9">
    <location>
        <position position="8"/>
    </location>
    <ligand>
        <name>substrate</name>
    </ligand>
</feature>
<organism evidence="11 12">
    <name type="scientific">Candidatus Pullichristensenella excrementigallinarum</name>
    <dbReference type="NCBI Taxonomy" id="2840907"/>
    <lineage>
        <taxon>Bacteria</taxon>
        <taxon>Bacillati</taxon>
        <taxon>Bacillota</taxon>
        <taxon>Clostridia</taxon>
        <taxon>Candidatus Pullichristensenella</taxon>
    </lineage>
</organism>
<evidence type="ECO:0000313" key="12">
    <source>
        <dbReference type="Proteomes" id="UP000824072"/>
    </source>
</evidence>
<dbReference type="AlphaFoldDB" id="A0A9D1IET2"/>
<dbReference type="Gene3D" id="3.40.50.620">
    <property type="entry name" value="HUPs"/>
    <property type="match status" value="1"/>
</dbReference>
<evidence type="ECO:0000256" key="4">
    <source>
        <dbReference type="ARBA" id="ARBA00022741"/>
    </source>
</evidence>
<keyword evidence="2 9" id="KW-0808">Transferase</keyword>
<gene>
    <name evidence="9 11" type="primary">coaD</name>
    <name evidence="11" type="ORF">IAB02_08425</name>
</gene>
<name>A0A9D1IET2_9FIRM</name>
<feature type="binding site" evidence="9">
    <location>
        <position position="72"/>
    </location>
    <ligand>
        <name>substrate</name>
    </ligand>
</feature>
<feature type="binding site" evidence="9">
    <location>
        <begin position="121"/>
        <end position="127"/>
    </location>
    <ligand>
        <name>ATP</name>
        <dbReference type="ChEBI" id="CHEBI:30616"/>
    </ligand>
</feature>
<evidence type="ECO:0000256" key="9">
    <source>
        <dbReference type="HAMAP-Rule" id="MF_00151"/>
    </source>
</evidence>
<feature type="binding site" evidence="9">
    <location>
        <begin position="87"/>
        <end position="89"/>
    </location>
    <ligand>
        <name>ATP</name>
        <dbReference type="ChEBI" id="CHEBI:30616"/>
    </ligand>
</feature>
<dbReference type="GO" id="GO:0005737">
    <property type="term" value="C:cytoplasm"/>
    <property type="evidence" value="ECO:0007669"/>
    <property type="project" value="UniProtKB-SubCell"/>
</dbReference>
<evidence type="ECO:0000256" key="7">
    <source>
        <dbReference type="ARBA" id="ARBA00022993"/>
    </source>
</evidence>
<reference evidence="11" key="1">
    <citation type="submission" date="2020-10" db="EMBL/GenBank/DDBJ databases">
        <authorList>
            <person name="Gilroy R."/>
        </authorList>
    </citation>
    <scope>NUCLEOTIDE SEQUENCE</scope>
    <source>
        <strain evidence="11">ChiHcec3-11533</strain>
    </source>
</reference>
<comment type="pathway">
    <text evidence="9">Cofactor biosynthesis; coenzyme A biosynthesis; CoA from (R)-pantothenate: step 4/5.</text>
</comment>
<protein>
    <recommendedName>
        <fullName evidence="9">Phosphopantetheine adenylyltransferase</fullName>
        <ecNumber evidence="9">2.7.7.3</ecNumber>
    </recommendedName>
    <alternativeName>
        <fullName evidence="9">Dephospho-CoA pyrophosphorylase</fullName>
    </alternativeName>
    <alternativeName>
        <fullName evidence="9">Pantetheine-phosphate adenylyltransferase</fullName>
        <shortName evidence="9">PPAT</shortName>
    </alternativeName>
</protein>
<comment type="cofactor">
    <cofactor evidence="9">
        <name>Mg(2+)</name>
        <dbReference type="ChEBI" id="CHEBI:18420"/>
    </cofactor>
</comment>
<feature type="binding site" evidence="9">
    <location>
        <begin position="8"/>
        <end position="9"/>
    </location>
    <ligand>
        <name>ATP</name>
        <dbReference type="ChEBI" id="CHEBI:30616"/>
    </ligand>
</feature>
<comment type="subcellular location">
    <subcellularLocation>
        <location evidence="9">Cytoplasm</location>
    </subcellularLocation>
</comment>
<dbReference type="EC" id="2.7.7.3" evidence="9"/>